<reference evidence="5 6" key="1">
    <citation type="submission" date="2013-11" db="EMBL/GenBank/DDBJ databases">
        <title>Draft genome of the bovine lungworm Dictyocaulus viviparus.</title>
        <authorList>
            <person name="Mitreva M."/>
        </authorList>
    </citation>
    <scope>NUCLEOTIDE SEQUENCE [LARGE SCALE GENOMIC DNA]</scope>
    <source>
        <strain evidence="5 6">HannoverDv2000</strain>
    </source>
</reference>
<keyword evidence="6" id="KW-1185">Reference proteome</keyword>
<dbReference type="InterPro" id="IPR050502">
    <property type="entry name" value="Euk_RNA-bind_prot"/>
</dbReference>
<dbReference type="PROSITE" id="PS50102">
    <property type="entry name" value="RRM"/>
    <property type="match status" value="2"/>
</dbReference>
<gene>
    <name evidence="5" type="ORF">DICVIV_10306</name>
</gene>
<dbReference type="SUPFAM" id="SSF54928">
    <property type="entry name" value="RNA-binding domain, RBD"/>
    <property type="match status" value="2"/>
</dbReference>
<feature type="domain" description="RRM" evidence="4">
    <location>
        <begin position="258"/>
        <end position="327"/>
    </location>
</feature>
<evidence type="ECO:0000256" key="1">
    <source>
        <dbReference type="ARBA" id="ARBA00022884"/>
    </source>
</evidence>
<dbReference type="GO" id="GO:0005634">
    <property type="term" value="C:nucleus"/>
    <property type="evidence" value="ECO:0007669"/>
    <property type="project" value="TreeGrafter"/>
</dbReference>
<dbReference type="Pfam" id="PF00076">
    <property type="entry name" value="RRM_1"/>
    <property type="match status" value="1"/>
</dbReference>
<dbReference type="InterPro" id="IPR035979">
    <property type="entry name" value="RBD_domain_sf"/>
</dbReference>
<feature type="compositionally biased region" description="Polar residues" evidence="3">
    <location>
        <begin position="487"/>
        <end position="496"/>
    </location>
</feature>
<feature type="region of interest" description="Disordered" evidence="3">
    <location>
        <begin position="202"/>
        <end position="232"/>
    </location>
</feature>
<evidence type="ECO:0000256" key="3">
    <source>
        <dbReference type="SAM" id="MobiDB-lite"/>
    </source>
</evidence>
<dbReference type="PANTHER" id="PTHR48025:SF1">
    <property type="entry name" value="RRM DOMAIN-CONTAINING PROTEIN"/>
    <property type="match status" value="1"/>
</dbReference>
<feature type="region of interest" description="Disordered" evidence="3">
    <location>
        <begin position="80"/>
        <end position="102"/>
    </location>
</feature>
<dbReference type="PANTHER" id="PTHR48025">
    <property type="entry name" value="OS02G0815200 PROTEIN"/>
    <property type="match status" value="1"/>
</dbReference>
<protein>
    <recommendedName>
        <fullName evidence="4">RRM domain-containing protein</fullName>
    </recommendedName>
</protein>
<dbReference type="GO" id="GO:0003729">
    <property type="term" value="F:mRNA binding"/>
    <property type="evidence" value="ECO:0007669"/>
    <property type="project" value="TreeGrafter"/>
</dbReference>
<dbReference type="Gene3D" id="3.30.70.330">
    <property type="match status" value="2"/>
</dbReference>
<dbReference type="EMBL" id="KN716535">
    <property type="protein sequence ID" value="KJH43687.1"/>
    <property type="molecule type" value="Genomic_DNA"/>
</dbReference>
<reference evidence="6" key="2">
    <citation type="journal article" date="2016" name="Sci. Rep.">
        <title>Dictyocaulus viviparus genome, variome and transcriptome elucidate lungworm biology and support future intervention.</title>
        <authorList>
            <person name="McNulty S.N."/>
            <person name="Strube C."/>
            <person name="Rosa B.A."/>
            <person name="Martin J.C."/>
            <person name="Tyagi R."/>
            <person name="Choi Y.J."/>
            <person name="Wang Q."/>
            <person name="Hallsworth Pepin K."/>
            <person name="Zhang X."/>
            <person name="Ozersky P."/>
            <person name="Wilson R.K."/>
            <person name="Sternberg P.W."/>
            <person name="Gasser R.B."/>
            <person name="Mitreva M."/>
        </authorList>
    </citation>
    <scope>NUCLEOTIDE SEQUENCE [LARGE SCALE GENOMIC DNA]</scope>
    <source>
        <strain evidence="6">HannoverDv2000</strain>
    </source>
</reference>
<organism evidence="5 6">
    <name type="scientific">Dictyocaulus viviparus</name>
    <name type="common">Bovine lungworm</name>
    <dbReference type="NCBI Taxonomy" id="29172"/>
    <lineage>
        <taxon>Eukaryota</taxon>
        <taxon>Metazoa</taxon>
        <taxon>Ecdysozoa</taxon>
        <taxon>Nematoda</taxon>
        <taxon>Chromadorea</taxon>
        <taxon>Rhabditida</taxon>
        <taxon>Rhabditina</taxon>
        <taxon>Rhabditomorpha</taxon>
        <taxon>Strongyloidea</taxon>
        <taxon>Metastrongylidae</taxon>
        <taxon>Dictyocaulus</taxon>
    </lineage>
</organism>
<accession>A0A0D8XIY2</accession>
<feature type="region of interest" description="Disordered" evidence="3">
    <location>
        <begin position="426"/>
        <end position="496"/>
    </location>
</feature>
<dbReference type="OrthoDB" id="167718at2759"/>
<feature type="domain" description="RRM" evidence="4">
    <location>
        <begin position="345"/>
        <end position="418"/>
    </location>
</feature>
<dbReference type="AlphaFoldDB" id="A0A0D8XIY2"/>
<keyword evidence="1 2" id="KW-0694">RNA-binding</keyword>
<dbReference type="InterPro" id="IPR000504">
    <property type="entry name" value="RRM_dom"/>
</dbReference>
<evidence type="ECO:0000259" key="4">
    <source>
        <dbReference type="PROSITE" id="PS50102"/>
    </source>
</evidence>
<sequence>MSFIILVPTNLLYFEQEEESTKQALSGKQPAQNFKKNVGSDVRTSGVNMELHGGVKKKADNCKIVENNEDSIQDVRKKVEKRTVSNNENRGQNLKKKSVNSCDLSLSSEHSAQAIKRSATASESDAVMSKRRAIHDIKKKGGVSECDTVIDKENSNQITKKKAVDDRTADNKALFGKGIKNKTVDAENTTAVNKRGHEQVMKKKSAGDKNAMISSNEHSTHGVKRKAMADDRSAKHIKLDETSIINEENRRRQERDERSLFIKGLPKNTKTKELEGLCSDIETVRHLKGSSFAWIVFSNEASCNKAYGELSNVKVGGKELTVDFCGSKSSRKPHNPKESLPVNPLELYINGLSAQVTKDELKNVFPAAVSIHIPSKRHHELRRAFVLFSSEDDAKVAFDKGRGLKLGGQSVEVFYARIRKSVITPVKQSKESNAGKKSSVCTKTEPVVVKPNENDGSDDEGYPSSNEGIEEVKQPAKKAIVQKDKLGTSSNKQEVE</sequence>
<dbReference type="STRING" id="29172.A0A0D8XIY2"/>
<dbReference type="InterPro" id="IPR012677">
    <property type="entry name" value="Nucleotide-bd_a/b_plait_sf"/>
</dbReference>
<evidence type="ECO:0000256" key="2">
    <source>
        <dbReference type="PROSITE-ProRule" id="PRU00176"/>
    </source>
</evidence>
<feature type="non-terminal residue" evidence="5">
    <location>
        <position position="496"/>
    </location>
</feature>
<evidence type="ECO:0000313" key="5">
    <source>
        <dbReference type="EMBL" id="KJH43687.1"/>
    </source>
</evidence>
<proteinExistence type="predicted"/>
<dbReference type="CDD" id="cd00590">
    <property type="entry name" value="RRM_SF"/>
    <property type="match status" value="2"/>
</dbReference>
<dbReference type="Proteomes" id="UP000053766">
    <property type="component" value="Unassembled WGS sequence"/>
</dbReference>
<name>A0A0D8XIY2_DICVI</name>
<evidence type="ECO:0000313" key="6">
    <source>
        <dbReference type="Proteomes" id="UP000053766"/>
    </source>
</evidence>
<dbReference type="SMART" id="SM00360">
    <property type="entry name" value="RRM"/>
    <property type="match status" value="2"/>
</dbReference>